<dbReference type="PROSITE" id="PS50110">
    <property type="entry name" value="RESPONSE_REGULATORY"/>
    <property type="match status" value="1"/>
</dbReference>
<feature type="domain" description="PAS" evidence="10">
    <location>
        <begin position="6"/>
        <end position="58"/>
    </location>
</feature>
<dbReference type="Pfam" id="PF08448">
    <property type="entry name" value="PAS_4"/>
    <property type="match status" value="1"/>
</dbReference>
<dbReference type="InterPro" id="IPR003661">
    <property type="entry name" value="HisK_dim/P_dom"/>
</dbReference>
<dbReference type="NCBIfam" id="TIGR00229">
    <property type="entry name" value="sensory_box"/>
    <property type="match status" value="1"/>
</dbReference>
<evidence type="ECO:0000256" key="1">
    <source>
        <dbReference type="ARBA" id="ARBA00000085"/>
    </source>
</evidence>
<dbReference type="Gene3D" id="3.30.450.20">
    <property type="entry name" value="PAS domain"/>
    <property type="match status" value="1"/>
</dbReference>
<dbReference type="Proteomes" id="UP001163266">
    <property type="component" value="Chromosome"/>
</dbReference>
<dbReference type="SMART" id="SM00091">
    <property type="entry name" value="PAS"/>
    <property type="match status" value="1"/>
</dbReference>
<dbReference type="SMART" id="SM00086">
    <property type="entry name" value="PAC"/>
    <property type="match status" value="1"/>
</dbReference>
<evidence type="ECO:0000256" key="5">
    <source>
        <dbReference type="ARBA" id="ARBA00022777"/>
    </source>
</evidence>
<dbReference type="InterPro" id="IPR003594">
    <property type="entry name" value="HATPase_dom"/>
</dbReference>
<dbReference type="CDD" id="cd00082">
    <property type="entry name" value="HisKA"/>
    <property type="match status" value="1"/>
</dbReference>
<dbReference type="RefSeq" id="WP_264892766.1">
    <property type="nucleotide sequence ID" value="NZ_CP110257.1"/>
</dbReference>
<dbReference type="SMART" id="SM00387">
    <property type="entry name" value="HATPase_c"/>
    <property type="match status" value="1"/>
</dbReference>
<evidence type="ECO:0000256" key="6">
    <source>
        <dbReference type="PROSITE-ProRule" id="PRU00169"/>
    </source>
</evidence>
<keyword evidence="4" id="KW-0808">Transferase</keyword>
<dbReference type="PRINTS" id="PR00344">
    <property type="entry name" value="BCTRLSENSOR"/>
</dbReference>
<keyword evidence="3 6" id="KW-0597">Phosphoprotein</keyword>
<dbReference type="InterPro" id="IPR011006">
    <property type="entry name" value="CheY-like_superfamily"/>
</dbReference>
<keyword evidence="13" id="KW-1185">Reference proteome</keyword>
<keyword evidence="5" id="KW-0418">Kinase</keyword>
<proteinExistence type="predicted"/>
<dbReference type="InterPro" id="IPR013656">
    <property type="entry name" value="PAS_4"/>
</dbReference>
<evidence type="ECO:0000259" key="11">
    <source>
        <dbReference type="PROSITE" id="PS50113"/>
    </source>
</evidence>
<feature type="domain" description="PAC" evidence="11">
    <location>
        <begin position="84"/>
        <end position="135"/>
    </location>
</feature>
<dbReference type="Pfam" id="PF13185">
    <property type="entry name" value="GAF_2"/>
    <property type="match status" value="1"/>
</dbReference>
<dbReference type="PROSITE" id="PS50112">
    <property type="entry name" value="PAS"/>
    <property type="match status" value="1"/>
</dbReference>
<dbReference type="CDD" id="cd16922">
    <property type="entry name" value="HATPase_EvgS-ArcB-TorS-like"/>
    <property type="match status" value="1"/>
</dbReference>
<keyword evidence="7" id="KW-0175">Coiled coil</keyword>
<dbReference type="Gene3D" id="3.40.50.2300">
    <property type="match status" value="1"/>
</dbReference>
<dbReference type="SMART" id="SM00065">
    <property type="entry name" value="GAF"/>
    <property type="match status" value="1"/>
</dbReference>
<dbReference type="SUPFAM" id="SSF47384">
    <property type="entry name" value="Homodimeric domain of signal transducing histidine kinase"/>
    <property type="match status" value="1"/>
</dbReference>
<sequence>MPFSSPLNPLQDVCENATVALFVMDARQHCVYMNRSAELLTGYTLDEVQGRPLHEFVHHHRPDGSYYPIEECPIDRAAPADNQQQGEEVFVHKDGHFYPVAFTASPIRRDGKVVGTVIEVQDISARKRQEAERDALHRLGMIILQEMQLEQMVQAITDAATELTGAEFGAFFYNVHDAPGDGYMLYTLSGAPREAFAGFEMPRSTPLFAPTFRGEGTVRCADVLQDPRYGQMGPHHGLPPGHLPVRSYLAVPVKLGDGTVVGGLFFGHCAPGVFTEEHERVVETLAAQAALGLHKARLLEEAQQARARAEQEAAEKERLYRQAQEANRLKDQFLATVSHELRTPLTSILGWTKMLASGKLPADMVERAVQTIDRNARAQAQIVEDLLDISRIASGKLRLNVQVFNPAQAIEAAVDAVRPAAIAKDIRLQLLIDPRAGPISGDPERLQQIVWNLVSNAVKFTPKGGRVQVTVQRVNSHIEIVVQDNGAGIEPEFLPRIFERFSQADAGTTRYHGGLGLGLAIVRQLVEMHGGTVGAESAGLGQGATFHIHLPLAPLRAESAPAARVHPTAQSTVPAGELRKFSLEGCRVLLVEDDEDARDLLAAVIAAAGAEVESAASADDGLVLARGLPFDVIVSDIGMPGRDGYQFIEALRNEERAAGKPPVPAVALTAYARVEDRMKALSQGFQMHVAKPVEPAELLAVIANVRGWRMHVG</sequence>
<dbReference type="InterPro" id="IPR001610">
    <property type="entry name" value="PAC"/>
</dbReference>
<dbReference type="InterPro" id="IPR001789">
    <property type="entry name" value="Sig_transdc_resp-reg_receiver"/>
</dbReference>
<dbReference type="Pfam" id="PF00072">
    <property type="entry name" value="Response_reg"/>
    <property type="match status" value="1"/>
</dbReference>
<accession>A0ABY6MSR0</accession>
<dbReference type="CDD" id="cd17580">
    <property type="entry name" value="REC_2_DhkD-like"/>
    <property type="match status" value="1"/>
</dbReference>
<dbReference type="Gene3D" id="3.30.565.10">
    <property type="entry name" value="Histidine kinase-like ATPase, C-terminal domain"/>
    <property type="match status" value="1"/>
</dbReference>
<dbReference type="InterPro" id="IPR004358">
    <property type="entry name" value="Sig_transdc_His_kin-like_C"/>
</dbReference>
<dbReference type="InterPro" id="IPR003018">
    <property type="entry name" value="GAF"/>
</dbReference>
<keyword evidence="12" id="KW-0547">Nucleotide-binding</keyword>
<evidence type="ECO:0000259" key="8">
    <source>
        <dbReference type="PROSITE" id="PS50109"/>
    </source>
</evidence>
<evidence type="ECO:0000259" key="10">
    <source>
        <dbReference type="PROSITE" id="PS50112"/>
    </source>
</evidence>
<gene>
    <name evidence="12" type="ORF">OMP39_00030</name>
</gene>
<feature type="domain" description="Response regulatory" evidence="9">
    <location>
        <begin position="587"/>
        <end position="706"/>
    </location>
</feature>
<evidence type="ECO:0000256" key="2">
    <source>
        <dbReference type="ARBA" id="ARBA00012438"/>
    </source>
</evidence>
<dbReference type="EMBL" id="CP110257">
    <property type="protein sequence ID" value="UZD55023.1"/>
    <property type="molecule type" value="Genomic_DNA"/>
</dbReference>
<dbReference type="InterPro" id="IPR036890">
    <property type="entry name" value="HATPase_C_sf"/>
</dbReference>
<dbReference type="Gene3D" id="1.10.287.130">
    <property type="match status" value="1"/>
</dbReference>
<protein>
    <recommendedName>
        <fullName evidence="2">histidine kinase</fullName>
        <ecNumber evidence="2">2.7.13.3</ecNumber>
    </recommendedName>
</protein>
<dbReference type="InterPro" id="IPR029016">
    <property type="entry name" value="GAF-like_dom_sf"/>
</dbReference>
<dbReference type="CDD" id="cd00130">
    <property type="entry name" value="PAS"/>
    <property type="match status" value="1"/>
</dbReference>
<dbReference type="InterPro" id="IPR035965">
    <property type="entry name" value="PAS-like_dom_sf"/>
</dbReference>
<dbReference type="PROSITE" id="PS50109">
    <property type="entry name" value="HIS_KIN"/>
    <property type="match status" value="1"/>
</dbReference>
<dbReference type="EC" id="2.7.13.3" evidence="2"/>
<organism evidence="12 13">
    <name type="scientific">Caldimonas aquatica</name>
    <dbReference type="NCBI Taxonomy" id="376175"/>
    <lineage>
        <taxon>Bacteria</taxon>
        <taxon>Pseudomonadati</taxon>
        <taxon>Pseudomonadota</taxon>
        <taxon>Betaproteobacteria</taxon>
        <taxon>Burkholderiales</taxon>
        <taxon>Sphaerotilaceae</taxon>
        <taxon>Caldimonas</taxon>
    </lineage>
</organism>
<dbReference type="PROSITE" id="PS50113">
    <property type="entry name" value="PAC"/>
    <property type="match status" value="1"/>
</dbReference>
<reference evidence="12" key="1">
    <citation type="submission" date="2022-10" db="EMBL/GenBank/DDBJ databases">
        <title>Complete genome sequence of Schlegelella aquatica LMG 23380.</title>
        <authorList>
            <person name="Musilova J."/>
            <person name="Kourilova X."/>
            <person name="Bezdicek M."/>
            <person name="Hermankova K."/>
            <person name="Obruca S."/>
            <person name="Sedlar K."/>
        </authorList>
    </citation>
    <scope>NUCLEOTIDE SEQUENCE</scope>
    <source>
        <strain evidence="12">LMG 23380</strain>
    </source>
</reference>
<dbReference type="InterPro" id="IPR000014">
    <property type="entry name" value="PAS"/>
</dbReference>
<dbReference type="PANTHER" id="PTHR43547">
    <property type="entry name" value="TWO-COMPONENT HISTIDINE KINASE"/>
    <property type="match status" value="1"/>
</dbReference>
<dbReference type="SUPFAM" id="SSF55781">
    <property type="entry name" value="GAF domain-like"/>
    <property type="match status" value="1"/>
</dbReference>
<dbReference type="InterPro" id="IPR000700">
    <property type="entry name" value="PAS-assoc_C"/>
</dbReference>
<evidence type="ECO:0000256" key="4">
    <source>
        <dbReference type="ARBA" id="ARBA00022679"/>
    </source>
</evidence>
<dbReference type="InterPro" id="IPR005467">
    <property type="entry name" value="His_kinase_dom"/>
</dbReference>
<dbReference type="PANTHER" id="PTHR43547:SF2">
    <property type="entry name" value="HYBRID SIGNAL TRANSDUCTION HISTIDINE KINASE C"/>
    <property type="match status" value="1"/>
</dbReference>
<dbReference type="InterPro" id="IPR036097">
    <property type="entry name" value="HisK_dim/P_sf"/>
</dbReference>
<dbReference type="SUPFAM" id="SSF55874">
    <property type="entry name" value="ATPase domain of HSP90 chaperone/DNA topoisomerase II/histidine kinase"/>
    <property type="match status" value="1"/>
</dbReference>
<feature type="domain" description="Histidine kinase" evidence="8">
    <location>
        <begin position="336"/>
        <end position="554"/>
    </location>
</feature>
<evidence type="ECO:0000256" key="3">
    <source>
        <dbReference type="ARBA" id="ARBA00022553"/>
    </source>
</evidence>
<dbReference type="SMART" id="SM00388">
    <property type="entry name" value="HisKA"/>
    <property type="match status" value="1"/>
</dbReference>
<dbReference type="Gene3D" id="3.30.450.40">
    <property type="match status" value="1"/>
</dbReference>
<keyword evidence="12" id="KW-0067">ATP-binding</keyword>
<evidence type="ECO:0000313" key="13">
    <source>
        <dbReference type="Proteomes" id="UP001163266"/>
    </source>
</evidence>
<dbReference type="Pfam" id="PF00512">
    <property type="entry name" value="HisKA"/>
    <property type="match status" value="1"/>
</dbReference>
<comment type="catalytic activity">
    <reaction evidence="1">
        <text>ATP + protein L-histidine = ADP + protein N-phospho-L-histidine.</text>
        <dbReference type="EC" id="2.7.13.3"/>
    </reaction>
</comment>
<feature type="modified residue" description="4-aspartylphosphate" evidence="6">
    <location>
        <position position="636"/>
    </location>
</feature>
<evidence type="ECO:0000256" key="7">
    <source>
        <dbReference type="SAM" id="Coils"/>
    </source>
</evidence>
<evidence type="ECO:0000313" key="12">
    <source>
        <dbReference type="EMBL" id="UZD55023.1"/>
    </source>
</evidence>
<dbReference type="SMART" id="SM00448">
    <property type="entry name" value="REC"/>
    <property type="match status" value="1"/>
</dbReference>
<feature type="coiled-coil region" evidence="7">
    <location>
        <begin position="295"/>
        <end position="329"/>
    </location>
</feature>
<dbReference type="SUPFAM" id="SSF52172">
    <property type="entry name" value="CheY-like"/>
    <property type="match status" value="1"/>
</dbReference>
<dbReference type="Pfam" id="PF02518">
    <property type="entry name" value="HATPase_c"/>
    <property type="match status" value="1"/>
</dbReference>
<name>A0ABY6MSR0_9BURK</name>
<evidence type="ECO:0000259" key="9">
    <source>
        <dbReference type="PROSITE" id="PS50110"/>
    </source>
</evidence>
<dbReference type="GO" id="GO:0005524">
    <property type="term" value="F:ATP binding"/>
    <property type="evidence" value="ECO:0007669"/>
    <property type="project" value="UniProtKB-KW"/>
</dbReference>
<dbReference type="SUPFAM" id="SSF55785">
    <property type="entry name" value="PYP-like sensor domain (PAS domain)"/>
    <property type="match status" value="1"/>
</dbReference>